<evidence type="ECO:0000313" key="6">
    <source>
        <dbReference type="Proteomes" id="UP000005237"/>
    </source>
</evidence>
<evidence type="ECO:0000256" key="3">
    <source>
        <dbReference type="SAM" id="MobiDB-lite"/>
    </source>
</evidence>
<evidence type="ECO:0000313" key="5">
    <source>
        <dbReference type="EnsemblMetazoa" id="CJA25564a.1"/>
    </source>
</evidence>
<dbReference type="InterPro" id="IPR024858">
    <property type="entry name" value="GOLGA"/>
</dbReference>
<dbReference type="Pfam" id="PF15070">
    <property type="entry name" value="GOLGA2L5"/>
    <property type="match status" value="1"/>
</dbReference>
<organism evidence="5 6">
    <name type="scientific">Caenorhabditis japonica</name>
    <dbReference type="NCBI Taxonomy" id="281687"/>
    <lineage>
        <taxon>Eukaryota</taxon>
        <taxon>Metazoa</taxon>
        <taxon>Ecdysozoa</taxon>
        <taxon>Nematoda</taxon>
        <taxon>Chromadorea</taxon>
        <taxon>Rhabditida</taxon>
        <taxon>Rhabditina</taxon>
        <taxon>Rhabditomorpha</taxon>
        <taxon>Rhabditoidea</taxon>
        <taxon>Rhabditidae</taxon>
        <taxon>Peloderinae</taxon>
        <taxon>Caenorhabditis</taxon>
    </lineage>
</organism>
<feature type="region of interest" description="Disordered" evidence="3">
    <location>
        <begin position="359"/>
        <end position="385"/>
    </location>
</feature>
<dbReference type="EnsemblMetazoa" id="CJA25564a.1">
    <property type="protein sequence ID" value="CJA25564a.1"/>
    <property type="gene ID" value="WBGene00181136"/>
</dbReference>
<evidence type="ECO:0000256" key="2">
    <source>
        <dbReference type="SAM" id="Coils"/>
    </source>
</evidence>
<reference evidence="5" key="2">
    <citation type="submission" date="2022-06" db="UniProtKB">
        <authorList>
            <consortium name="EnsemblMetazoa"/>
        </authorList>
    </citation>
    <scope>IDENTIFICATION</scope>
    <source>
        <strain evidence="5">DF5081</strain>
    </source>
</reference>
<sequence length="447" mass="51522">MHKSGSLKNEKATVSRAVAQNKELKERLLETEDRFVALTEEKAAIELEKQSAEHQVKELTKQLNLEAAGLVNNIAEVIASQPHLDPAPLSQDGSVESEELKNALESLKQENAEIRENLELKTQELLQTRADLRRSTTHNEQMDEIMRQNAEDENQNSIHVELTQAVTRVQELAAENEQLREALSEIRQQLEQEREEIELIEVIEEPKKPETPPLHEDLWARKELEKRFARAMLQNAELVENIDRLEHINQQLELENDTIADHVVLYQHQRKLVRERLRLKDQQLKTMEEERVKTVARCQELQNVLMTVLNKEGVLKRYQTNNIGRKAARRVSRSYSHSTVDELSGDEDIVVDGRMQDIPPRVQVHGGPTENENTEMPGKMEENGEKEETEVLTNGEIEKQWTPENADESVLRLFEIISDISVSFCNFGIHISQPFFKFFGPYGQAQK</sequence>
<dbReference type="Proteomes" id="UP000005237">
    <property type="component" value="Unassembled WGS sequence"/>
</dbReference>
<feature type="coiled-coil region" evidence="2">
    <location>
        <begin position="7"/>
        <end position="62"/>
    </location>
</feature>
<proteinExistence type="predicted"/>
<dbReference type="AlphaFoldDB" id="A0A8R1E9Q3"/>
<keyword evidence="1 2" id="KW-0175">Coiled coil</keyword>
<dbReference type="GO" id="GO:0005801">
    <property type="term" value="C:cis-Golgi network"/>
    <property type="evidence" value="ECO:0007669"/>
    <property type="project" value="TreeGrafter"/>
</dbReference>
<dbReference type="GO" id="GO:0000137">
    <property type="term" value="C:Golgi cis cisterna"/>
    <property type="evidence" value="ECO:0007669"/>
    <property type="project" value="TreeGrafter"/>
</dbReference>
<dbReference type="GO" id="GO:0032580">
    <property type="term" value="C:Golgi cisterna membrane"/>
    <property type="evidence" value="ECO:0007669"/>
    <property type="project" value="TreeGrafter"/>
</dbReference>
<accession>A0A8R1E9Q3</accession>
<dbReference type="PANTHER" id="PTHR10881">
    <property type="entry name" value="GOLGIN SUBFAMILY A MEMBER-RELATED"/>
    <property type="match status" value="1"/>
</dbReference>
<evidence type="ECO:0000259" key="4">
    <source>
        <dbReference type="Pfam" id="PF15070"/>
    </source>
</evidence>
<protein>
    <submittedName>
        <fullName evidence="5">GOLGA2L5 domain-containing protein</fullName>
    </submittedName>
</protein>
<dbReference type="InterPro" id="IPR043976">
    <property type="entry name" value="GOLGA_cons_dom"/>
</dbReference>
<reference evidence="6" key="1">
    <citation type="submission" date="2010-08" db="EMBL/GenBank/DDBJ databases">
        <authorList>
            <consortium name="Caenorhabditis japonica Sequencing Consortium"/>
            <person name="Wilson R.K."/>
        </authorList>
    </citation>
    <scope>NUCLEOTIDE SEQUENCE [LARGE SCALE GENOMIC DNA]</scope>
    <source>
        <strain evidence="6">DF5081</strain>
    </source>
</reference>
<dbReference type="PANTHER" id="PTHR10881:SF46">
    <property type="entry name" value="GOLGIN SUBFAMILY A MEMBER 2"/>
    <property type="match status" value="1"/>
</dbReference>
<name>A0A8R1E9Q3_CAEJA</name>
<dbReference type="GO" id="GO:0007030">
    <property type="term" value="P:Golgi organization"/>
    <property type="evidence" value="ECO:0007669"/>
    <property type="project" value="TreeGrafter"/>
</dbReference>
<feature type="coiled-coil region" evidence="2">
    <location>
        <begin position="162"/>
        <end position="304"/>
    </location>
</feature>
<evidence type="ECO:0000256" key="1">
    <source>
        <dbReference type="ARBA" id="ARBA00023054"/>
    </source>
</evidence>
<feature type="domain" description="Golgin subfamily A conserved" evidence="4">
    <location>
        <begin position="220"/>
        <end position="312"/>
    </location>
</feature>
<feature type="coiled-coil region" evidence="2">
    <location>
        <begin position="90"/>
        <end position="135"/>
    </location>
</feature>
<keyword evidence="6" id="KW-1185">Reference proteome</keyword>